<keyword evidence="2" id="KW-0547">Nucleotide-binding</keyword>
<dbReference type="PROSITE" id="PS00211">
    <property type="entry name" value="ABC_TRANSPORTER_1"/>
    <property type="match status" value="1"/>
</dbReference>
<dbReference type="SMART" id="SM00382">
    <property type="entry name" value="AAA"/>
    <property type="match status" value="1"/>
</dbReference>
<dbReference type="GO" id="GO:0016887">
    <property type="term" value="F:ATP hydrolysis activity"/>
    <property type="evidence" value="ECO:0007669"/>
    <property type="project" value="InterPro"/>
</dbReference>
<dbReference type="PANTHER" id="PTHR42788">
    <property type="entry name" value="TAURINE IMPORT ATP-BINDING PROTEIN-RELATED"/>
    <property type="match status" value="1"/>
</dbReference>
<sequence length="266" mass="28792">MIVARDLRLAYRQPGNTVTVLEGFDLTVPKGERCVLIGPSGCGKSSLLLLLAGLLKLSGGVRHASGGSEAGGRLHVGGQPLEGPRPQTSLILQDFGLFPWKTVEENIALGLRLKGVGEREAAERVRPVVERLGLAGTERRHPRQLSGGQRQRVAVGRALATEPDLLLMDEPFSSLDALTRESLQDLILEIARRDPLTIVLVTHSIEEAAFLGQRILILDGPPLRIIGQVDNSGAGASDYRRQKGFHAACDEIRRLMVKASERGSLR</sequence>
<dbReference type="EMBL" id="WXEY01000003">
    <property type="protein sequence ID" value="MZP28983.1"/>
    <property type="molecule type" value="Genomic_DNA"/>
</dbReference>
<evidence type="ECO:0000256" key="2">
    <source>
        <dbReference type="ARBA" id="ARBA00022741"/>
    </source>
</evidence>
<accession>A0A845KZ64</accession>
<proteinExistence type="predicted"/>
<dbReference type="InterPro" id="IPR050166">
    <property type="entry name" value="ABC_transporter_ATP-bind"/>
</dbReference>
<dbReference type="AlphaFoldDB" id="A0A845KZ64"/>
<dbReference type="PANTHER" id="PTHR42788:SF13">
    <property type="entry name" value="ALIPHATIC SULFONATES IMPORT ATP-BINDING PROTEIN SSUB"/>
    <property type="match status" value="1"/>
</dbReference>
<evidence type="ECO:0000259" key="4">
    <source>
        <dbReference type="PROSITE" id="PS50893"/>
    </source>
</evidence>
<dbReference type="Proteomes" id="UP000463470">
    <property type="component" value="Unassembled WGS sequence"/>
</dbReference>
<dbReference type="InterPro" id="IPR017871">
    <property type="entry name" value="ABC_transporter-like_CS"/>
</dbReference>
<feature type="domain" description="ABC transporter" evidence="4">
    <location>
        <begin position="4"/>
        <end position="245"/>
    </location>
</feature>
<dbReference type="GO" id="GO:0005524">
    <property type="term" value="F:ATP binding"/>
    <property type="evidence" value="ECO:0007669"/>
    <property type="project" value="UniProtKB-KW"/>
</dbReference>
<dbReference type="Gene3D" id="3.40.50.300">
    <property type="entry name" value="P-loop containing nucleotide triphosphate hydrolases"/>
    <property type="match status" value="1"/>
</dbReference>
<gene>
    <name evidence="5" type="ORF">GTO91_04570</name>
</gene>
<reference evidence="5 6" key="1">
    <citation type="submission" date="2020-01" db="EMBL/GenBank/DDBJ databases">
        <title>Whole-genome sequence of Heliobacterium undosum DSM 13378.</title>
        <authorList>
            <person name="Kyndt J.A."/>
            <person name="Meyer T.E."/>
        </authorList>
    </citation>
    <scope>NUCLEOTIDE SEQUENCE [LARGE SCALE GENOMIC DNA]</scope>
    <source>
        <strain evidence="5 6">DSM 13378</strain>
    </source>
</reference>
<evidence type="ECO:0000313" key="6">
    <source>
        <dbReference type="Proteomes" id="UP000463470"/>
    </source>
</evidence>
<dbReference type="RefSeq" id="WP_161255512.1">
    <property type="nucleotide sequence ID" value="NZ_WXEY01000003.1"/>
</dbReference>
<comment type="caution">
    <text evidence="5">The sequence shown here is derived from an EMBL/GenBank/DDBJ whole genome shotgun (WGS) entry which is preliminary data.</text>
</comment>
<organism evidence="5 6">
    <name type="scientific">Heliomicrobium undosum</name>
    <dbReference type="NCBI Taxonomy" id="121734"/>
    <lineage>
        <taxon>Bacteria</taxon>
        <taxon>Bacillati</taxon>
        <taxon>Bacillota</taxon>
        <taxon>Clostridia</taxon>
        <taxon>Eubacteriales</taxon>
        <taxon>Heliobacteriaceae</taxon>
        <taxon>Heliomicrobium</taxon>
    </lineage>
</organism>
<dbReference type="OrthoDB" id="9801958at2"/>
<dbReference type="InterPro" id="IPR003439">
    <property type="entry name" value="ABC_transporter-like_ATP-bd"/>
</dbReference>
<keyword evidence="1" id="KW-0813">Transport</keyword>
<dbReference type="PROSITE" id="PS50893">
    <property type="entry name" value="ABC_TRANSPORTER_2"/>
    <property type="match status" value="1"/>
</dbReference>
<dbReference type="Pfam" id="PF00005">
    <property type="entry name" value="ABC_tran"/>
    <property type="match status" value="1"/>
</dbReference>
<dbReference type="SUPFAM" id="SSF52540">
    <property type="entry name" value="P-loop containing nucleoside triphosphate hydrolases"/>
    <property type="match status" value="1"/>
</dbReference>
<protein>
    <submittedName>
        <fullName evidence="5">ATP-binding cassette domain-containing protein</fullName>
    </submittedName>
</protein>
<dbReference type="InterPro" id="IPR003593">
    <property type="entry name" value="AAA+_ATPase"/>
</dbReference>
<evidence type="ECO:0000256" key="3">
    <source>
        <dbReference type="ARBA" id="ARBA00022840"/>
    </source>
</evidence>
<evidence type="ECO:0000313" key="5">
    <source>
        <dbReference type="EMBL" id="MZP28983.1"/>
    </source>
</evidence>
<name>A0A845KZ64_9FIRM</name>
<keyword evidence="3 5" id="KW-0067">ATP-binding</keyword>
<keyword evidence="6" id="KW-1185">Reference proteome</keyword>
<dbReference type="InterPro" id="IPR027417">
    <property type="entry name" value="P-loop_NTPase"/>
</dbReference>
<evidence type="ECO:0000256" key="1">
    <source>
        <dbReference type="ARBA" id="ARBA00022448"/>
    </source>
</evidence>